<dbReference type="InterPro" id="IPR027417">
    <property type="entry name" value="P-loop_NTPase"/>
</dbReference>
<dbReference type="FunFam" id="3.40.50.300:FF:000356">
    <property type="entry name" value="DNA repair protein RecN"/>
    <property type="match status" value="1"/>
</dbReference>
<sequence>MLNRLCIQQFALIDYSEIAFGAGFNVISGETGAGKSILIDAIALLLGERAQAAMIRPHADTAEICAQFDALPEAAQILLTAEQQTPSCVIRRSIREKSGKIWINEQKSTAQFLKTFAPALVTIHGQHKNQALLKADEQRARLDDFGQLTPEKNAVRAAWQHWQTQQKRYQEAQAQQSDFMQRQEWLRYQLAQFDELAVQENEFMQLSQEHHRLSYADELLSKGAQLSQMLYEDAASVDFSLHRSGQMMVQLAEKCSDFQEAADLLQQSLIYLREAYDSFATQLRHIELDPERLAAIDERMAALHGAAKKYRITPEQLYDYEQQLRHELEQIENHALQEAQLAEQCALAADDYHRCAARLSDARKTVAPQLAAAVMHWLHQLGMENATFHIDVLSGKASSFGQDEVHFLLSANLGHPLQPLAKVASGGELARISLAIETTCFNAQSVPTVIFDEIDSGIGGEVADTVGRLLHTLSKHCQVLCVTHLPQVAAWADHHFAIEKFTTENETKTLIRALDEQQRIIEIARMLGDASSPISKQHAQALLQQHARGSLQ</sequence>
<evidence type="ECO:0000256" key="9">
    <source>
        <dbReference type="PIRNR" id="PIRNR003128"/>
    </source>
</evidence>
<dbReference type="STRING" id="246195.DNO_1063"/>
<evidence type="ECO:0000259" key="10">
    <source>
        <dbReference type="Pfam" id="PF02463"/>
    </source>
</evidence>
<dbReference type="EMBL" id="CP000513">
    <property type="protein sequence ID" value="ABQ13111.1"/>
    <property type="molecule type" value="Genomic_DNA"/>
</dbReference>
<dbReference type="InterPro" id="IPR004604">
    <property type="entry name" value="DNA_recomb/repair_RecN"/>
</dbReference>
<dbReference type="PANTHER" id="PTHR11059:SF0">
    <property type="entry name" value="DNA REPAIR PROTEIN RECN"/>
    <property type="match status" value="1"/>
</dbReference>
<dbReference type="GO" id="GO:0005524">
    <property type="term" value="F:ATP binding"/>
    <property type="evidence" value="ECO:0007669"/>
    <property type="project" value="UniProtKB-KW"/>
</dbReference>
<evidence type="ECO:0000256" key="8">
    <source>
        <dbReference type="ARBA" id="ARBA00033408"/>
    </source>
</evidence>
<keyword evidence="7 9" id="KW-0234">DNA repair</keyword>
<dbReference type="GO" id="GO:0006281">
    <property type="term" value="P:DNA repair"/>
    <property type="evidence" value="ECO:0007669"/>
    <property type="project" value="UniProtKB-KW"/>
</dbReference>
<keyword evidence="5 9" id="KW-0227">DNA damage</keyword>
<gene>
    <name evidence="11" type="primary">recN</name>
    <name evidence="11" type="ordered locus">DNO_1063</name>
</gene>
<protein>
    <recommendedName>
        <fullName evidence="3 9">DNA repair protein RecN</fullName>
    </recommendedName>
    <alternativeName>
        <fullName evidence="8 9">Recombination protein N</fullName>
    </alternativeName>
</protein>
<evidence type="ECO:0000256" key="3">
    <source>
        <dbReference type="ARBA" id="ARBA00021315"/>
    </source>
</evidence>
<evidence type="ECO:0000256" key="1">
    <source>
        <dbReference type="ARBA" id="ARBA00003618"/>
    </source>
</evidence>
<evidence type="ECO:0000256" key="7">
    <source>
        <dbReference type="ARBA" id="ARBA00023204"/>
    </source>
</evidence>
<dbReference type="Gene3D" id="3.40.50.300">
    <property type="entry name" value="P-loop containing nucleotide triphosphate hydrolases"/>
    <property type="match status" value="2"/>
</dbReference>
<dbReference type="InterPro" id="IPR003395">
    <property type="entry name" value="RecF/RecN/SMC_N"/>
</dbReference>
<dbReference type="RefSeq" id="WP_012031370.1">
    <property type="nucleotide sequence ID" value="NC_009446.1"/>
</dbReference>
<dbReference type="GO" id="GO:0009432">
    <property type="term" value="P:SOS response"/>
    <property type="evidence" value="ECO:0007669"/>
    <property type="project" value="TreeGrafter"/>
</dbReference>
<organism evidence="11 12">
    <name type="scientific">Dichelobacter nodosus (strain VCS1703A)</name>
    <dbReference type="NCBI Taxonomy" id="246195"/>
    <lineage>
        <taxon>Bacteria</taxon>
        <taxon>Pseudomonadati</taxon>
        <taxon>Pseudomonadota</taxon>
        <taxon>Gammaproteobacteria</taxon>
        <taxon>Cardiobacteriales</taxon>
        <taxon>Cardiobacteriaceae</taxon>
        <taxon>Dichelobacter</taxon>
    </lineage>
</organism>
<dbReference type="NCBIfam" id="TIGR00634">
    <property type="entry name" value="recN"/>
    <property type="match status" value="1"/>
</dbReference>
<dbReference type="GO" id="GO:0043590">
    <property type="term" value="C:bacterial nucleoid"/>
    <property type="evidence" value="ECO:0007669"/>
    <property type="project" value="TreeGrafter"/>
</dbReference>
<dbReference type="KEGG" id="dno:DNO_1063"/>
<dbReference type="NCBIfam" id="NF008121">
    <property type="entry name" value="PRK10869.1"/>
    <property type="match status" value="1"/>
</dbReference>
<keyword evidence="6" id="KW-0067">ATP-binding</keyword>
<name>A5EXS1_DICNV</name>
<dbReference type="CDD" id="cd03241">
    <property type="entry name" value="ABC_RecN"/>
    <property type="match status" value="1"/>
</dbReference>
<evidence type="ECO:0000256" key="5">
    <source>
        <dbReference type="ARBA" id="ARBA00022763"/>
    </source>
</evidence>
<dbReference type="AlphaFoldDB" id="A5EXS1"/>
<evidence type="ECO:0000256" key="4">
    <source>
        <dbReference type="ARBA" id="ARBA00022741"/>
    </source>
</evidence>
<keyword evidence="12" id="KW-1185">Reference proteome</keyword>
<dbReference type="PANTHER" id="PTHR11059">
    <property type="entry name" value="DNA REPAIR PROTEIN RECN"/>
    <property type="match status" value="1"/>
</dbReference>
<comment type="function">
    <text evidence="1 9">May be involved in recombinational repair of damaged DNA.</text>
</comment>
<dbReference type="PIRSF" id="PIRSF003128">
    <property type="entry name" value="RecN"/>
    <property type="match status" value="1"/>
</dbReference>
<keyword evidence="4" id="KW-0547">Nucleotide-binding</keyword>
<reference evidence="11 12" key="1">
    <citation type="journal article" date="2007" name="Nat. Biotechnol.">
        <title>Genome sequence and identification of candidate vaccine antigens from the animal pathogen Dichelobacter nodosus.</title>
        <authorList>
            <person name="Myers G.S."/>
            <person name="Parker D."/>
            <person name="Al-Hasani K."/>
            <person name="Kennan R.M."/>
            <person name="Seemann T."/>
            <person name="Ren Q."/>
            <person name="Badger J.H."/>
            <person name="Selengut J.D."/>
            <person name="Deboy R.T."/>
            <person name="Tettelin H."/>
            <person name="Boyce J.D."/>
            <person name="McCarl V.P."/>
            <person name="Han X."/>
            <person name="Nelson W.C."/>
            <person name="Madupu R."/>
            <person name="Mohamoud Y."/>
            <person name="Holley T."/>
            <person name="Fedorova N."/>
            <person name="Khouri H."/>
            <person name="Bottomley S.P."/>
            <person name="Whittington R.J."/>
            <person name="Adler B."/>
            <person name="Songer J.G."/>
            <person name="Rood J.I."/>
            <person name="Paulsen I.T."/>
        </authorList>
    </citation>
    <scope>NUCLEOTIDE SEQUENCE [LARGE SCALE GENOMIC DNA]</scope>
    <source>
        <strain evidence="11 12">VCS1703A</strain>
    </source>
</reference>
<dbReference type="Proteomes" id="UP000000248">
    <property type="component" value="Chromosome"/>
</dbReference>
<dbReference type="eggNOG" id="COG0497">
    <property type="taxonomic scope" value="Bacteria"/>
</dbReference>
<evidence type="ECO:0000256" key="2">
    <source>
        <dbReference type="ARBA" id="ARBA00009441"/>
    </source>
</evidence>
<dbReference type="GO" id="GO:0006310">
    <property type="term" value="P:DNA recombination"/>
    <property type="evidence" value="ECO:0007669"/>
    <property type="project" value="InterPro"/>
</dbReference>
<proteinExistence type="inferred from homology"/>
<evidence type="ECO:0000256" key="6">
    <source>
        <dbReference type="ARBA" id="ARBA00022840"/>
    </source>
</evidence>
<evidence type="ECO:0000313" key="11">
    <source>
        <dbReference type="EMBL" id="ABQ13111.1"/>
    </source>
</evidence>
<evidence type="ECO:0000313" key="12">
    <source>
        <dbReference type="Proteomes" id="UP000000248"/>
    </source>
</evidence>
<dbReference type="OrthoDB" id="9806954at2"/>
<accession>A5EXS1</accession>
<dbReference type="SUPFAM" id="SSF52540">
    <property type="entry name" value="P-loop containing nucleoside triphosphate hydrolases"/>
    <property type="match status" value="1"/>
</dbReference>
<dbReference type="HOGENOM" id="CLU_018297_3_1_6"/>
<dbReference type="Pfam" id="PF02463">
    <property type="entry name" value="SMC_N"/>
    <property type="match status" value="1"/>
</dbReference>
<comment type="similarity">
    <text evidence="2 9">Belongs to the RecN family.</text>
</comment>
<feature type="domain" description="RecF/RecN/SMC N-terminal" evidence="10">
    <location>
        <begin position="1"/>
        <end position="500"/>
    </location>
</feature>